<sequence length="174" mass="19474">MPTTPASLLSPVPKNGSSPVSCRAMRMSLPAGGLSFDSYDLPYVVGMTRGIQLLCCIVELLMIYSESGSLSMAWFLLYSILCAYNLFHLSKRWYYNIDGRYDLKQFVRESEPTVRVQYGSAIFTPTLMGALIFCIIELQNGFIHSIFKLAAIVQLLLAIGQLALEFYEVYVKGN</sequence>
<keyword evidence="4" id="KW-1185">Reference proteome</keyword>
<dbReference type="Proteomes" id="UP000053676">
    <property type="component" value="Unassembled WGS sequence"/>
</dbReference>
<dbReference type="EMBL" id="KI658833">
    <property type="protein sequence ID" value="ETN81141.1"/>
    <property type="molecule type" value="Genomic_DNA"/>
</dbReference>
<name>W2TJ02_NECAM</name>
<dbReference type="OrthoDB" id="5795694at2759"/>
<feature type="domain" description="DUF7087" evidence="2">
    <location>
        <begin position="38"/>
        <end position="170"/>
    </location>
</feature>
<evidence type="ECO:0000256" key="1">
    <source>
        <dbReference type="SAM" id="Phobius"/>
    </source>
</evidence>
<protein>
    <recommendedName>
        <fullName evidence="2">DUF7087 domain-containing protein</fullName>
    </recommendedName>
</protein>
<evidence type="ECO:0000313" key="3">
    <source>
        <dbReference type="EMBL" id="ETN81141.1"/>
    </source>
</evidence>
<dbReference type="OMA" id="YDFPTIV"/>
<evidence type="ECO:0000259" key="2">
    <source>
        <dbReference type="Pfam" id="PF23346"/>
    </source>
</evidence>
<dbReference type="KEGG" id="nai:NECAME_02183"/>
<dbReference type="PANTHER" id="PTHR36940:SF1">
    <property type="entry name" value="DUF3278 DOMAIN-CONTAINING PROTEIN"/>
    <property type="match status" value="1"/>
</dbReference>
<dbReference type="Pfam" id="PF23346">
    <property type="entry name" value="DUF7087"/>
    <property type="match status" value="1"/>
</dbReference>
<proteinExistence type="predicted"/>
<evidence type="ECO:0000313" key="4">
    <source>
        <dbReference type="Proteomes" id="UP000053676"/>
    </source>
</evidence>
<feature type="transmembrane region" description="Helical" evidence="1">
    <location>
        <begin position="70"/>
        <end position="87"/>
    </location>
</feature>
<reference evidence="4" key="1">
    <citation type="journal article" date="2014" name="Nat. Genet.">
        <title>Genome of the human hookworm Necator americanus.</title>
        <authorList>
            <person name="Tang Y.T."/>
            <person name="Gao X."/>
            <person name="Rosa B.A."/>
            <person name="Abubucker S."/>
            <person name="Hallsworth-Pepin K."/>
            <person name="Martin J."/>
            <person name="Tyagi R."/>
            <person name="Heizer E."/>
            <person name="Zhang X."/>
            <person name="Bhonagiri-Palsikar V."/>
            <person name="Minx P."/>
            <person name="Warren W.C."/>
            <person name="Wang Q."/>
            <person name="Zhan B."/>
            <person name="Hotez P.J."/>
            <person name="Sternberg P.W."/>
            <person name="Dougall A."/>
            <person name="Gaze S.T."/>
            <person name="Mulvenna J."/>
            <person name="Sotillo J."/>
            <person name="Ranganathan S."/>
            <person name="Rabelo E.M."/>
            <person name="Wilson R.K."/>
            <person name="Felgner P.L."/>
            <person name="Bethony J."/>
            <person name="Hawdon J.M."/>
            <person name="Gasser R.B."/>
            <person name="Loukas A."/>
            <person name="Mitreva M."/>
        </authorList>
    </citation>
    <scope>NUCLEOTIDE SEQUENCE [LARGE SCALE GENOMIC DNA]</scope>
</reference>
<accession>W2TJ02</accession>
<organism evidence="3 4">
    <name type="scientific">Necator americanus</name>
    <name type="common">Human hookworm</name>
    <dbReference type="NCBI Taxonomy" id="51031"/>
    <lineage>
        <taxon>Eukaryota</taxon>
        <taxon>Metazoa</taxon>
        <taxon>Ecdysozoa</taxon>
        <taxon>Nematoda</taxon>
        <taxon>Chromadorea</taxon>
        <taxon>Rhabditida</taxon>
        <taxon>Rhabditina</taxon>
        <taxon>Rhabditomorpha</taxon>
        <taxon>Strongyloidea</taxon>
        <taxon>Ancylostomatidae</taxon>
        <taxon>Bunostominae</taxon>
        <taxon>Necator</taxon>
    </lineage>
</organism>
<keyword evidence="1" id="KW-0812">Transmembrane</keyword>
<feature type="transmembrane region" description="Helical" evidence="1">
    <location>
        <begin position="118"/>
        <end position="138"/>
    </location>
</feature>
<keyword evidence="1" id="KW-1133">Transmembrane helix</keyword>
<dbReference type="CTD" id="25342223"/>
<gene>
    <name evidence="3" type="ORF">NECAME_02183</name>
</gene>
<dbReference type="InterPro" id="IPR055514">
    <property type="entry name" value="DUF7087"/>
</dbReference>
<dbReference type="AlphaFoldDB" id="W2TJ02"/>
<feature type="transmembrane region" description="Helical" evidence="1">
    <location>
        <begin position="145"/>
        <end position="164"/>
    </location>
</feature>
<keyword evidence="1" id="KW-0472">Membrane</keyword>
<dbReference type="PANTHER" id="PTHR36940">
    <property type="entry name" value="PROTEIN CBG20338"/>
    <property type="match status" value="1"/>
</dbReference>
<dbReference type="GeneID" id="25342223"/>
<feature type="transmembrane region" description="Helical" evidence="1">
    <location>
        <begin position="43"/>
        <end position="63"/>
    </location>
</feature>